<dbReference type="InterPro" id="IPR003018">
    <property type="entry name" value="GAF"/>
</dbReference>
<dbReference type="SMART" id="SM00065">
    <property type="entry name" value="GAF"/>
    <property type="match status" value="1"/>
</dbReference>
<evidence type="ECO:0000259" key="2">
    <source>
        <dbReference type="SMART" id="SM00065"/>
    </source>
</evidence>
<dbReference type="Proteomes" id="UP000545386">
    <property type="component" value="Unassembled WGS sequence"/>
</dbReference>
<sequence>MVRLNNGNVDPEFVTLCAWTRTVWFEGEWMDVETYLARRYGVVVSHGMSPAAQQQMAEEETPPVAQKQSVAKETPPVAQQQVAAKEPPAAPLQQGLAASASALRNPRRLAAVKATGLLDTSSNKSFDRLTKIGSRLIGAPATFISLVDGYRDFYLSHCGFGEPLASGRQLTGQTFCHFTIEREAPLVIPDTRAHPLYRDVPTVESLGVAAYLGAPLVLLSGEVIGAFCAIDFVPRAWTDAQIQDAVDLASLVITEIEARQMAIDIQKMRLG</sequence>
<evidence type="ECO:0000256" key="1">
    <source>
        <dbReference type="SAM" id="MobiDB-lite"/>
    </source>
</evidence>
<evidence type="ECO:0000313" key="3">
    <source>
        <dbReference type="EMBL" id="MBC2768341.1"/>
    </source>
</evidence>
<feature type="region of interest" description="Disordered" evidence="1">
    <location>
        <begin position="51"/>
        <end position="95"/>
    </location>
</feature>
<dbReference type="Pfam" id="PF01590">
    <property type="entry name" value="GAF"/>
    <property type="match status" value="1"/>
</dbReference>
<accession>A0A842HM38</accession>
<dbReference type="AlphaFoldDB" id="A0A842HM38"/>
<dbReference type="InterPro" id="IPR029016">
    <property type="entry name" value="GAF-like_dom_sf"/>
</dbReference>
<name>A0A842HM38_9BURK</name>
<protein>
    <submittedName>
        <fullName evidence="3">GAF domain-containing protein</fullName>
    </submittedName>
</protein>
<reference evidence="3 4" key="1">
    <citation type="submission" date="2020-08" db="EMBL/GenBank/DDBJ databases">
        <title>Paraeoetvoesia sp. YC-7-48 draft genome sequence.</title>
        <authorList>
            <person name="Yao L."/>
        </authorList>
    </citation>
    <scope>NUCLEOTIDE SEQUENCE [LARGE SCALE GENOMIC DNA]</scope>
    <source>
        <strain evidence="4">YC-7-48</strain>
    </source>
</reference>
<keyword evidence="4" id="KW-1185">Reference proteome</keyword>
<dbReference type="RefSeq" id="WP_185778199.1">
    <property type="nucleotide sequence ID" value="NZ_JACJUU010000001.1"/>
</dbReference>
<comment type="caution">
    <text evidence="3">The sequence shown here is derived from an EMBL/GenBank/DDBJ whole genome shotgun (WGS) entry which is preliminary data.</text>
</comment>
<gene>
    <name evidence="3" type="ORF">GTU67_00240</name>
</gene>
<evidence type="ECO:0000313" key="4">
    <source>
        <dbReference type="Proteomes" id="UP000545386"/>
    </source>
</evidence>
<proteinExistence type="predicted"/>
<dbReference type="EMBL" id="JACJUU010000001">
    <property type="protein sequence ID" value="MBC2768341.1"/>
    <property type="molecule type" value="Genomic_DNA"/>
</dbReference>
<dbReference type="PANTHER" id="PTHR43102">
    <property type="entry name" value="SLR1143 PROTEIN"/>
    <property type="match status" value="1"/>
</dbReference>
<organism evidence="3 4">
    <name type="scientific">Pusillimonas minor</name>
    <dbReference type="NCBI Taxonomy" id="2697024"/>
    <lineage>
        <taxon>Bacteria</taxon>
        <taxon>Pseudomonadati</taxon>
        <taxon>Pseudomonadota</taxon>
        <taxon>Betaproteobacteria</taxon>
        <taxon>Burkholderiales</taxon>
        <taxon>Alcaligenaceae</taxon>
        <taxon>Pusillimonas</taxon>
    </lineage>
</organism>
<dbReference type="Gene3D" id="3.30.450.40">
    <property type="match status" value="1"/>
</dbReference>
<feature type="domain" description="GAF" evidence="2">
    <location>
        <begin position="121"/>
        <end position="266"/>
    </location>
</feature>
<dbReference type="PANTHER" id="PTHR43102:SF2">
    <property type="entry name" value="GAF DOMAIN-CONTAINING PROTEIN"/>
    <property type="match status" value="1"/>
</dbReference>
<dbReference type="SUPFAM" id="SSF55781">
    <property type="entry name" value="GAF domain-like"/>
    <property type="match status" value="1"/>
</dbReference>
<feature type="compositionally biased region" description="Polar residues" evidence="1">
    <location>
        <begin position="66"/>
        <end position="82"/>
    </location>
</feature>